<keyword evidence="2" id="KW-1185">Reference proteome</keyword>
<gene>
    <name evidence="1" type="ORF">LAWI1_G003170</name>
</gene>
<evidence type="ECO:0000313" key="2">
    <source>
        <dbReference type="Proteomes" id="UP000315522"/>
    </source>
</evidence>
<accession>A0A559MFY7</accession>
<evidence type="ECO:0000313" key="1">
    <source>
        <dbReference type="EMBL" id="TVY91881.1"/>
    </source>
</evidence>
<protein>
    <recommendedName>
        <fullName evidence="3">SnoaL-like domain-containing protein</fullName>
    </recommendedName>
</protein>
<dbReference type="InterPro" id="IPR032710">
    <property type="entry name" value="NTF2-like_dom_sf"/>
</dbReference>
<organism evidence="1 2">
    <name type="scientific">Lachnellula willkommii</name>
    <dbReference type="NCBI Taxonomy" id="215461"/>
    <lineage>
        <taxon>Eukaryota</taxon>
        <taxon>Fungi</taxon>
        <taxon>Dikarya</taxon>
        <taxon>Ascomycota</taxon>
        <taxon>Pezizomycotina</taxon>
        <taxon>Leotiomycetes</taxon>
        <taxon>Helotiales</taxon>
        <taxon>Lachnaceae</taxon>
        <taxon>Lachnellula</taxon>
    </lineage>
</organism>
<comment type="caution">
    <text evidence="1">The sequence shown here is derived from an EMBL/GenBank/DDBJ whole genome shotgun (WGS) entry which is preliminary data.</text>
</comment>
<evidence type="ECO:0008006" key="3">
    <source>
        <dbReference type="Google" id="ProtNLM"/>
    </source>
</evidence>
<dbReference type="Proteomes" id="UP000315522">
    <property type="component" value="Unassembled WGS sequence"/>
</dbReference>
<sequence length="170" mass="19587">MAATIFKHTGDFNAHTKSNRALRFVHKYFAEVTSSLKLNYPDTEYYAPSAVFFDTKNVTYTGAKDIKKWMLELFSPFDKLSLTGISFFVVDESTSGRSLYTVNAETMVSYYVKGDPVPISVPRLFVFEIKDDEDGQGWDGLQFFDIKLYWDTALLVDEIKRRKAATWRNL</sequence>
<dbReference type="SUPFAM" id="SSF54427">
    <property type="entry name" value="NTF2-like"/>
    <property type="match status" value="1"/>
</dbReference>
<reference evidence="1 2" key="1">
    <citation type="submission" date="2018-05" db="EMBL/GenBank/DDBJ databases">
        <title>Genome sequencing and assembly of the regulated plant pathogen Lachnellula willkommii and related sister species for the development of diagnostic species identification markers.</title>
        <authorList>
            <person name="Giroux E."/>
            <person name="Bilodeau G."/>
        </authorList>
    </citation>
    <scope>NUCLEOTIDE SEQUENCE [LARGE SCALE GENOMIC DNA]</scope>
    <source>
        <strain evidence="1 2">CBS 172.35</strain>
    </source>
</reference>
<name>A0A559MFY7_9HELO</name>
<proteinExistence type="predicted"/>
<dbReference type="AlphaFoldDB" id="A0A559MFY7"/>
<dbReference type="EMBL" id="QGML01000438">
    <property type="protein sequence ID" value="TVY91881.1"/>
    <property type="molecule type" value="Genomic_DNA"/>
</dbReference>